<sequence length="153" mass="16682">MPSSSSTIVVISLLLVLIAHNAFVKAFGPPFVPDSLNSKIDAASKASIKCCVKEAHLSMECAKSVCRYFGDKNYPDKCTVPIMHNFNQMVACFGAHTDNRACCKRKGVKAPCLDLCNGKNPDYLPDPAYVPCTFPGKVDNAIQKCNHDAWKRG</sequence>
<accession>A0ABD2HVL3</accession>
<dbReference type="AlphaFoldDB" id="A0ABD2HVL3"/>
<evidence type="ECO:0000313" key="4">
    <source>
        <dbReference type="Proteomes" id="UP001620645"/>
    </source>
</evidence>
<name>A0ABD2HVL3_HETSC</name>
<gene>
    <name evidence="3" type="ORF">niasHS_016940</name>
</gene>
<feature type="chain" id="PRO_5044803458" description="Domain of unknown function DB domain-containing protein" evidence="1">
    <location>
        <begin position="27"/>
        <end position="153"/>
    </location>
</feature>
<keyword evidence="4" id="KW-1185">Reference proteome</keyword>
<feature type="domain" description="Domain of unknown function DB" evidence="2">
    <location>
        <begin position="50"/>
        <end position="123"/>
    </location>
</feature>
<dbReference type="InterPro" id="IPR002602">
    <property type="entry name" value="DB"/>
</dbReference>
<evidence type="ECO:0000313" key="3">
    <source>
        <dbReference type="EMBL" id="KAL3070666.1"/>
    </source>
</evidence>
<dbReference type="EMBL" id="JBICCN010000409">
    <property type="protein sequence ID" value="KAL3070666.1"/>
    <property type="molecule type" value="Genomic_DNA"/>
</dbReference>
<keyword evidence="1" id="KW-0732">Signal</keyword>
<organism evidence="3 4">
    <name type="scientific">Heterodera schachtii</name>
    <name type="common">Sugarbeet cyst nematode worm</name>
    <name type="synonym">Tylenchus schachtii</name>
    <dbReference type="NCBI Taxonomy" id="97005"/>
    <lineage>
        <taxon>Eukaryota</taxon>
        <taxon>Metazoa</taxon>
        <taxon>Ecdysozoa</taxon>
        <taxon>Nematoda</taxon>
        <taxon>Chromadorea</taxon>
        <taxon>Rhabditida</taxon>
        <taxon>Tylenchina</taxon>
        <taxon>Tylenchomorpha</taxon>
        <taxon>Tylenchoidea</taxon>
        <taxon>Heteroderidae</taxon>
        <taxon>Heteroderinae</taxon>
        <taxon>Heterodera</taxon>
    </lineage>
</organism>
<evidence type="ECO:0000256" key="1">
    <source>
        <dbReference type="SAM" id="SignalP"/>
    </source>
</evidence>
<evidence type="ECO:0000259" key="2">
    <source>
        <dbReference type="Pfam" id="PF01682"/>
    </source>
</evidence>
<comment type="caution">
    <text evidence="3">The sequence shown here is derived from an EMBL/GenBank/DDBJ whole genome shotgun (WGS) entry which is preliminary data.</text>
</comment>
<dbReference type="Pfam" id="PF01682">
    <property type="entry name" value="DB"/>
    <property type="match status" value="1"/>
</dbReference>
<dbReference type="Proteomes" id="UP001620645">
    <property type="component" value="Unassembled WGS sequence"/>
</dbReference>
<feature type="signal peptide" evidence="1">
    <location>
        <begin position="1"/>
        <end position="26"/>
    </location>
</feature>
<proteinExistence type="predicted"/>
<protein>
    <recommendedName>
        <fullName evidence="2">Domain of unknown function DB domain-containing protein</fullName>
    </recommendedName>
</protein>
<reference evidence="3 4" key="1">
    <citation type="submission" date="2024-10" db="EMBL/GenBank/DDBJ databases">
        <authorList>
            <person name="Kim D."/>
        </authorList>
    </citation>
    <scope>NUCLEOTIDE SEQUENCE [LARGE SCALE GENOMIC DNA]</scope>
    <source>
        <strain evidence="3">Taebaek</strain>
    </source>
</reference>